<proteinExistence type="predicted"/>
<feature type="domain" description="Tc1-like transposase DDE" evidence="1">
    <location>
        <begin position="211"/>
        <end position="268"/>
    </location>
</feature>
<keyword evidence="3" id="KW-1185">Reference proteome</keyword>
<dbReference type="InterPro" id="IPR036388">
    <property type="entry name" value="WH-like_DNA-bd_sf"/>
</dbReference>
<name>A0A9Q3CXL7_9BASI</name>
<protein>
    <recommendedName>
        <fullName evidence="1">Tc1-like transposase DDE domain-containing protein</fullName>
    </recommendedName>
</protein>
<evidence type="ECO:0000313" key="2">
    <source>
        <dbReference type="EMBL" id="MBW0492814.1"/>
    </source>
</evidence>
<dbReference type="GO" id="GO:0003676">
    <property type="term" value="F:nucleic acid binding"/>
    <property type="evidence" value="ECO:0007669"/>
    <property type="project" value="InterPro"/>
</dbReference>
<dbReference type="PANTHER" id="PTHR23022:SF135">
    <property type="entry name" value="SI:DKEY-77F5.3"/>
    <property type="match status" value="1"/>
</dbReference>
<reference evidence="2" key="1">
    <citation type="submission" date="2021-03" db="EMBL/GenBank/DDBJ databases">
        <title>Draft genome sequence of rust myrtle Austropuccinia psidii MF-1, a brazilian biotype.</title>
        <authorList>
            <person name="Quecine M.C."/>
            <person name="Pachon D.M.R."/>
            <person name="Bonatelli M.L."/>
            <person name="Correr F.H."/>
            <person name="Franceschini L.M."/>
            <person name="Leite T.F."/>
            <person name="Margarido G.R.A."/>
            <person name="Almeida C.A."/>
            <person name="Ferrarezi J.A."/>
            <person name="Labate C.A."/>
        </authorList>
    </citation>
    <scope>NUCLEOTIDE SEQUENCE</scope>
    <source>
        <strain evidence="2">MF-1</strain>
    </source>
</reference>
<gene>
    <name evidence="2" type="ORF">O181_032529</name>
</gene>
<dbReference type="EMBL" id="AVOT02011769">
    <property type="protein sequence ID" value="MBW0492814.1"/>
    <property type="molecule type" value="Genomic_DNA"/>
</dbReference>
<dbReference type="Pfam" id="PF13358">
    <property type="entry name" value="DDE_3"/>
    <property type="match status" value="1"/>
</dbReference>
<dbReference type="InterPro" id="IPR052338">
    <property type="entry name" value="Transposase_5"/>
</dbReference>
<dbReference type="Proteomes" id="UP000765509">
    <property type="component" value="Unassembled WGS sequence"/>
</dbReference>
<evidence type="ECO:0000259" key="1">
    <source>
        <dbReference type="Pfam" id="PF13358"/>
    </source>
</evidence>
<dbReference type="Gene3D" id="1.10.10.10">
    <property type="entry name" value="Winged helix-like DNA-binding domain superfamily/Winged helix DNA-binding domain"/>
    <property type="match status" value="1"/>
</dbReference>
<dbReference type="InterPro" id="IPR009057">
    <property type="entry name" value="Homeodomain-like_sf"/>
</dbReference>
<organism evidence="2 3">
    <name type="scientific">Austropuccinia psidii MF-1</name>
    <dbReference type="NCBI Taxonomy" id="1389203"/>
    <lineage>
        <taxon>Eukaryota</taxon>
        <taxon>Fungi</taxon>
        <taxon>Dikarya</taxon>
        <taxon>Basidiomycota</taxon>
        <taxon>Pucciniomycotina</taxon>
        <taxon>Pucciniomycetes</taxon>
        <taxon>Pucciniales</taxon>
        <taxon>Sphaerophragmiaceae</taxon>
        <taxon>Austropuccinia</taxon>
    </lineage>
</organism>
<dbReference type="InterPro" id="IPR036397">
    <property type="entry name" value="RNaseH_sf"/>
</dbReference>
<dbReference type="AlphaFoldDB" id="A0A9Q3CXL7"/>
<comment type="caution">
    <text evidence="2">The sequence shown here is derived from an EMBL/GenBank/DDBJ whole genome shotgun (WGS) entry which is preliminary data.</text>
</comment>
<evidence type="ECO:0000313" key="3">
    <source>
        <dbReference type="Proteomes" id="UP000765509"/>
    </source>
</evidence>
<accession>A0A9Q3CXL7</accession>
<dbReference type="PANTHER" id="PTHR23022">
    <property type="entry name" value="TRANSPOSABLE ELEMENT-RELATED"/>
    <property type="match status" value="1"/>
</dbReference>
<dbReference type="SUPFAM" id="SSF46689">
    <property type="entry name" value="Homeodomain-like"/>
    <property type="match status" value="1"/>
</dbReference>
<dbReference type="InterPro" id="IPR038717">
    <property type="entry name" value="Tc1-like_DDE_dom"/>
</dbReference>
<dbReference type="Pfam" id="PF13384">
    <property type="entry name" value="HTH_23"/>
    <property type="match status" value="1"/>
</dbReference>
<sequence length="319" mass="36475">MPIYKADQQNQGIRGRIIGMHDAGASIQTIATFLGIPPTTIHDTIRRFHERGHLENFPIAGQPRKLNDCNIRELARVVQQNCCDTLVSIKNMLTVDVSINTFKAIHGLGKRSCIAVKKPYLSARHMQRRLDLARGHLHWTIEDWSKVVWTDESSFELGRRSMMVWGAICGPIQSELIIMPPGQRRAIDFIKNVYEPGLLPFMDKLVEVGIAENREGLTLMEDGAPIHTAIASQEWRDQHQIRKLNWPPNSPDLNPIENLWFKMKHIVTCLFNPKTMDELTAAINAVWDDLPFDHLESLLQSLPRRMQMVIDQNGAPTRW</sequence>
<dbReference type="Gene3D" id="3.30.420.10">
    <property type="entry name" value="Ribonuclease H-like superfamily/Ribonuclease H"/>
    <property type="match status" value="1"/>
</dbReference>
<dbReference type="OrthoDB" id="2753252at2759"/>